<feature type="domain" description="RRM" evidence="9">
    <location>
        <begin position="362"/>
        <end position="440"/>
    </location>
</feature>
<dbReference type="CDD" id="cd12230">
    <property type="entry name" value="RRM1_U2AF65"/>
    <property type="match status" value="1"/>
</dbReference>
<comment type="caution">
    <text evidence="10">The sequence shown here is derived from an EMBL/GenBank/DDBJ whole genome shotgun (WGS) entry which is preliminary data.</text>
</comment>
<dbReference type="GO" id="GO:0008380">
    <property type="term" value="P:RNA splicing"/>
    <property type="evidence" value="ECO:0007669"/>
    <property type="project" value="UniProtKB-KW"/>
</dbReference>
<accession>A0A8H7QZP0</accession>
<keyword evidence="6" id="KW-0539">Nucleus</keyword>
<evidence type="ECO:0000256" key="7">
    <source>
        <dbReference type="PROSITE-ProRule" id="PRU00176"/>
    </source>
</evidence>
<dbReference type="InterPro" id="IPR000504">
    <property type="entry name" value="RRM_dom"/>
</dbReference>
<dbReference type="PROSITE" id="PS50102">
    <property type="entry name" value="RRM"/>
    <property type="match status" value="2"/>
</dbReference>
<feature type="domain" description="RRM" evidence="9">
    <location>
        <begin position="253"/>
        <end position="333"/>
    </location>
</feature>
<dbReference type="GO" id="GO:0003723">
    <property type="term" value="F:RNA binding"/>
    <property type="evidence" value="ECO:0007669"/>
    <property type="project" value="UniProtKB-UniRule"/>
</dbReference>
<dbReference type="SUPFAM" id="SSF54928">
    <property type="entry name" value="RNA-binding domain, RBD"/>
    <property type="match status" value="2"/>
</dbReference>
<dbReference type="FunFam" id="3.30.70.330:FF:000097">
    <property type="entry name" value="U2 snRNP auxiliary factor large subunit"/>
    <property type="match status" value="1"/>
</dbReference>
<dbReference type="EMBL" id="JAEPRD010000080">
    <property type="protein sequence ID" value="KAG2200668.1"/>
    <property type="molecule type" value="Genomic_DNA"/>
</dbReference>
<keyword evidence="5" id="KW-0508">mRNA splicing</keyword>
<feature type="compositionally biased region" description="Low complexity" evidence="8">
    <location>
        <begin position="148"/>
        <end position="159"/>
    </location>
</feature>
<keyword evidence="11" id="KW-1185">Reference proteome</keyword>
<dbReference type="InterPro" id="IPR012677">
    <property type="entry name" value="Nucleotide-bd_a/b_plait_sf"/>
</dbReference>
<dbReference type="OrthoDB" id="10266058at2759"/>
<dbReference type="NCBIfam" id="TIGR01642">
    <property type="entry name" value="U2AF_lg"/>
    <property type="match status" value="1"/>
</dbReference>
<keyword evidence="4 7" id="KW-0694">RNA-binding</keyword>
<sequence>MSYGWNRDQAAPPPPSAADLASSFLNSVGQELHGSNENPYGHESQGRYGEEIGYHGGNEDFRRRETGSSGNMERGGGGGDRRHSSRDRYHDRSRDNRDGGSRRRRSRDRRERSPRGDRHHGRSRDDRDYRRSRRRSPSPRRTSRRRSPSNAGNAPSSSSSRRRDDENVIPLSKRERKLHNWDMAPAGMEGMSAEQVKSTGLFPLPGQVVGTRTPQSFQPPPDHATMQDGSRIRVTQGAAGPVALNATLARQAKRLYVGQIPFGIEEKPMADFFNATMEQLHLPDTTPVLAVQINHDKNYAFVEFQTAEQATSAMAIDGVMFQGQQLKIRRPKDYQPPINGEYIDLPSQLPGLVSTNVPDTPNKIFIGGLPVYLNDDQVVELLKSFGELRAFNLVKDPITGANKGFAFCEYADPAVTDLACQGLNNMELGDRKLVVQRASVGAKHGLLPVEYTGELPLNIADYLPIASAKEEEATRVLQLMNMVTPEELEDDDEYQDIWDDIAEECSKFGKIIDMKIPRPNKNEQVPGCGLIFVRYETTDQTLEALRALAGPAIMRSNHDKPFGQKFFLSSRRPSSSSSSNSLRGIHINISSDPFQHRIPPYIQRLWQESKLRRHLSVWKRRCIKRYAASGWLELVVLATGLFSACIILLVHVGFFSGKKYQDWQMEHYNDPMDEVDLLDKVYPDEGRSLTTSIILLQNEQALEETVKPILSELCQYDMFAQYIVWNDDPSLHITIDMIHTTGCNSNKLRVINAPAKMGSSARYHACRLSKTSYCYFQDIPRSDQKLRSIYANFLRWPHLIHGQSSHHAAFLDSQWRYCFVNTNLDLHTCYMDMASGTFVTKTAVSNFMDNFDKTSVVDEYADMYFTMFMNQIPYALEGGSSSDSIKKKELDERELEHMDLGLTILYNDLEEEEGVAPLNNEAETTVVMDRHARASCGDDRCLFLTNKRILPNIELFSYNPTIDVNVSREMHNDFYAGYDIKYAGAVDGEDQTAWKSVEKIHAGDYIGLDLLMPMRTSLKYRFLVRHPYIYTSTLSTKISYDGSIWIKLHPPPSINCQNIDDRDVQLLECRFIVTDTGYRYIQLESQKDLDFAFHVHDLSLSAKVKKDDNGQLLDIAFDGVAFVEDGLI</sequence>
<protein>
    <recommendedName>
        <fullName evidence="9">RRM domain-containing protein</fullName>
    </recommendedName>
</protein>
<evidence type="ECO:0000256" key="5">
    <source>
        <dbReference type="ARBA" id="ARBA00023187"/>
    </source>
</evidence>
<proteinExistence type="predicted"/>
<feature type="compositionally biased region" description="Basic residues" evidence="8">
    <location>
        <begin position="130"/>
        <end position="147"/>
    </location>
</feature>
<dbReference type="CDD" id="cd12232">
    <property type="entry name" value="RRM3_U2AF65"/>
    <property type="match status" value="1"/>
</dbReference>
<dbReference type="Gene3D" id="3.30.70.330">
    <property type="match status" value="3"/>
</dbReference>
<keyword evidence="2" id="KW-0507">mRNA processing</keyword>
<dbReference type="CDD" id="cd12231">
    <property type="entry name" value="RRM2_U2AF65"/>
    <property type="match status" value="1"/>
</dbReference>
<evidence type="ECO:0000259" key="9">
    <source>
        <dbReference type="PROSITE" id="PS50102"/>
    </source>
</evidence>
<dbReference type="GO" id="GO:0006397">
    <property type="term" value="P:mRNA processing"/>
    <property type="evidence" value="ECO:0007669"/>
    <property type="project" value="UniProtKB-KW"/>
</dbReference>
<dbReference type="FunFam" id="3.30.70.330:FF:000676">
    <property type="entry name" value="U2 snRNP auxiliary factor large subunit"/>
    <property type="match status" value="1"/>
</dbReference>
<feature type="compositionally biased region" description="Basic and acidic residues" evidence="8">
    <location>
        <begin position="79"/>
        <end position="101"/>
    </location>
</feature>
<dbReference type="Pfam" id="PF00076">
    <property type="entry name" value="RRM_1"/>
    <property type="match status" value="2"/>
</dbReference>
<name>A0A8H7QZP0_9FUNG</name>
<evidence type="ECO:0000313" key="11">
    <source>
        <dbReference type="Proteomes" id="UP000603453"/>
    </source>
</evidence>
<evidence type="ECO:0000256" key="4">
    <source>
        <dbReference type="ARBA" id="ARBA00022884"/>
    </source>
</evidence>
<dbReference type="InterPro" id="IPR006529">
    <property type="entry name" value="U2AF_lg"/>
</dbReference>
<dbReference type="PANTHER" id="PTHR23139">
    <property type="entry name" value="RNA-BINDING PROTEIN"/>
    <property type="match status" value="1"/>
</dbReference>
<evidence type="ECO:0000256" key="2">
    <source>
        <dbReference type="ARBA" id="ARBA00022664"/>
    </source>
</evidence>
<dbReference type="AlphaFoldDB" id="A0A8H7QZP0"/>
<feature type="compositionally biased region" description="Basic and acidic residues" evidence="8">
    <location>
        <begin position="44"/>
        <end position="66"/>
    </location>
</feature>
<dbReference type="Proteomes" id="UP000603453">
    <property type="component" value="Unassembled WGS sequence"/>
</dbReference>
<reference evidence="10" key="1">
    <citation type="submission" date="2020-12" db="EMBL/GenBank/DDBJ databases">
        <title>Metabolic potential, ecology and presence of endohyphal bacteria is reflected in genomic diversity of Mucoromycotina.</title>
        <authorList>
            <person name="Muszewska A."/>
            <person name="Okrasinska A."/>
            <person name="Steczkiewicz K."/>
            <person name="Drgas O."/>
            <person name="Orlowska M."/>
            <person name="Perlinska-Lenart U."/>
            <person name="Aleksandrzak-Piekarczyk T."/>
            <person name="Szatraj K."/>
            <person name="Zielenkiewicz U."/>
            <person name="Pilsyk S."/>
            <person name="Malc E."/>
            <person name="Mieczkowski P."/>
            <person name="Kruszewska J.S."/>
            <person name="Biernat P."/>
            <person name="Pawlowska J."/>
        </authorList>
    </citation>
    <scope>NUCLEOTIDE SEQUENCE</scope>
    <source>
        <strain evidence="10">WA0000017839</strain>
    </source>
</reference>
<evidence type="ECO:0000313" key="10">
    <source>
        <dbReference type="EMBL" id="KAG2200668.1"/>
    </source>
</evidence>
<evidence type="ECO:0000256" key="3">
    <source>
        <dbReference type="ARBA" id="ARBA00022737"/>
    </source>
</evidence>
<feature type="region of interest" description="Disordered" evidence="8">
    <location>
        <begin position="1"/>
        <end position="179"/>
    </location>
</feature>
<dbReference type="InterPro" id="IPR035979">
    <property type="entry name" value="RBD_domain_sf"/>
</dbReference>
<keyword evidence="3" id="KW-0677">Repeat</keyword>
<dbReference type="SMART" id="SM00360">
    <property type="entry name" value="RRM"/>
    <property type="match status" value="3"/>
</dbReference>
<gene>
    <name evidence="10" type="ORF">INT47_005824</name>
</gene>
<evidence type="ECO:0000256" key="8">
    <source>
        <dbReference type="SAM" id="MobiDB-lite"/>
    </source>
</evidence>
<dbReference type="GO" id="GO:0005634">
    <property type="term" value="C:nucleus"/>
    <property type="evidence" value="ECO:0007669"/>
    <property type="project" value="UniProtKB-SubCell"/>
</dbReference>
<comment type="subcellular location">
    <subcellularLocation>
        <location evidence="1">Nucleus</location>
    </subcellularLocation>
</comment>
<evidence type="ECO:0000256" key="6">
    <source>
        <dbReference type="ARBA" id="ARBA00023242"/>
    </source>
</evidence>
<evidence type="ECO:0000256" key="1">
    <source>
        <dbReference type="ARBA" id="ARBA00004123"/>
    </source>
</evidence>
<organism evidence="10 11">
    <name type="scientific">Mucor saturninus</name>
    <dbReference type="NCBI Taxonomy" id="64648"/>
    <lineage>
        <taxon>Eukaryota</taxon>
        <taxon>Fungi</taxon>
        <taxon>Fungi incertae sedis</taxon>
        <taxon>Mucoromycota</taxon>
        <taxon>Mucoromycotina</taxon>
        <taxon>Mucoromycetes</taxon>
        <taxon>Mucorales</taxon>
        <taxon>Mucorineae</taxon>
        <taxon>Mucoraceae</taxon>
        <taxon>Mucor</taxon>
    </lineage>
</organism>
<feature type="compositionally biased region" description="Polar residues" evidence="8">
    <location>
        <begin position="24"/>
        <end position="38"/>
    </location>
</feature>